<protein>
    <submittedName>
        <fullName evidence="1">Uncharacterized protein</fullName>
    </submittedName>
</protein>
<evidence type="ECO:0000313" key="2">
    <source>
        <dbReference type="Proteomes" id="UP001341840"/>
    </source>
</evidence>
<gene>
    <name evidence="1" type="ORF">PIB30_098252</name>
</gene>
<dbReference type="EMBL" id="JASCZI010002493">
    <property type="protein sequence ID" value="MED6116242.1"/>
    <property type="molecule type" value="Genomic_DNA"/>
</dbReference>
<dbReference type="Proteomes" id="UP001341840">
    <property type="component" value="Unassembled WGS sequence"/>
</dbReference>
<evidence type="ECO:0000313" key="1">
    <source>
        <dbReference type="EMBL" id="MED6116242.1"/>
    </source>
</evidence>
<reference evidence="1 2" key="1">
    <citation type="journal article" date="2023" name="Plants (Basel)">
        <title>Bridging the Gap: Combining Genomics and Transcriptomics Approaches to Understand Stylosanthes scabra, an Orphan Legume from the Brazilian Caatinga.</title>
        <authorList>
            <person name="Ferreira-Neto J.R.C."/>
            <person name="da Silva M.D."/>
            <person name="Binneck E."/>
            <person name="de Melo N.F."/>
            <person name="da Silva R.H."/>
            <person name="de Melo A.L.T.M."/>
            <person name="Pandolfi V."/>
            <person name="Bustamante F.O."/>
            <person name="Brasileiro-Vidal A.C."/>
            <person name="Benko-Iseppon A.M."/>
        </authorList>
    </citation>
    <scope>NUCLEOTIDE SEQUENCE [LARGE SCALE GENOMIC DNA]</scope>
    <source>
        <tissue evidence="1">Leaves</tissue>
    </source>
</reference>
<proteinExistence type="predicted"/>
<name>A0ABU6QXA3_9FABA</name>
<accession>A0ABU6QXA3</accession>
<organism evidence="1 2">
    <name type="scientific">Stylosanthes scabra</name>
    <dbReference type="NCBI Taxonomy" id="79078"/>
    <lineage>
        <taxon>Eukaryota</taxon>
        <taxon>Viridiplantae</taxon>
        <taxon>Streptophyta</taxon>
        <taxon>Embryophyta</taxon>
        <taxon>Tracheophyta</taxon>
        <taxon>Spermatophyta</taxon>
        <taxon>Magnoliopsida</taxon>
        <taxon>eudicotyledons</taxon>
        <taxon>Gunneridae</taxon>
        <taxon>Pentapetalae</taxon>
        <taxon>rosids</taxon>
        <taxon>fabids</taxon>
        <taxon>Fabales</taxon>
        <taxon>Fabaceae</taxon>
        <taxon>Papilionoideae</taxon>
        <taxon>50 kb inversion clade</taxon>
        <taxon>dalbergioids sensu lato</taxon>
        <taxon>Dalbergieae</taxon>
        <taxon>Pterocarpus clade</taxon>
        <taxon>Stylosanthes</taxon>
    </lineage>
</organism>
<keyword evidence="2" id="KW-1185">Reference proteome</keyword>
<sequence>MCNVMKGSAVDVETLSCYEGGTELEDVKIIYHIFWSFYHTSEHSDIVNQWYKSMGHNSMENTRAFCWLPLHRTETKISFLLHLCSSNERPQAAIHRSNGAWNSSRAYHMFYIRHIASNFLRRFKAPHLHHLVVSMGYSRTEAEYNTNRQKLKDRGEAYTQWTDHIGRSQWVLAFDT</sequence>
<comment type="caution">
    <text evidence="1">The sequence shown here is derived from an EMBL/GenBank/DDBJ whole genome shotgun (WGS) entry which is preliminary data.</text>
</comment>